<keyword evidence="2" id="KW-0812">Transmembrane</keyword>
<comment type="caution">
    <text evidence="5">The sequence shown here is derived from an EMBL/GenBank/DDBJ whole genome shotgun (WGS) entry which is preliminary data.</text>
</comment>
<feature type="chain" id="PRO_5041378870" description="DUF8003 domain-containing protein" evidence="3">
    <location>
        <begin position="22"/>
        <end position="1844"/>
    </location>
</feature>
<feature type="domain" description="DUF8003" evidence="4">
    <location>
        <begin position="855"/>
        <end position="919"/>
    </location>
</feature>
<evidence type="ECO:0000313" key="5">
    <source>
        <dbReference type="EMBL" id="CAJ1403734.1"/>
    </source>
</evidence>
<proteinExistence type="predicted"/>
<feature type="transmembrane region" description="Helical" evidence="2">
    <location>
        <begin position="1601"/>
        <end position="1624"/>
    </location>
</feature>
<dbReference type="PANTHER" id="PTHR31513:SF2">
    <property type="entry name" value="MRAZ"/>
    <property type="match status" value="1"/>
</dbReference>
<dbReference type="CDD" id="cd00055">
    <property type="entry name" value="EGF_Lam"/>
    <property type="match status" value="1"/>
</dbReference>
<keyword evidence="2" id="KW-0472">Membrane</keyword>
<dbReference type="EMBL" id="CAUJNA010003506">
    <property type="protein sequence ID" value="CAJ1403734.1"/>
    <property type="molecule type" value="Genomic_DNA"/>
</dbReference>
<protein>
    <recommendedName>
        <fullName evidence="4">DUF8003 domain-containing protein</fullName>
    </recommendedName>
</protein>
<organism evidence="5 6">
    <name type="scientific">Effrenium voratum</name>
    <dbReference type="NCBI Taxonomy" id="2562239"/>
    <lineage>
        <taxon>Eukaryota</taxon>
        <taxon>Sar</taxon>
        <taxon>Alveolata</taxon>
        <taxon>Dinophyceae</taxon>
        <taxon>Suessiales</taxon>
        <taxon>Symbiodiniaceae</taxon>
        <taxon>Effrenium</taxon>
    </lineage>
</organism>
<feature type="region of interest" description="Disordered" evidence="1">
    <location>
        <begin position="1317"/>
        <end position="1363"/>
    </location>
</feature>
<sequence length="1844" mass="199644">MARCLLYATCVLAAAASWIHGDCSSMRANTCVVTGNKTFLRKKSIRFTGNIVFRRARWECSTRLNTHEGLQMDISVTGSLSLLEGSLLHCATITIQASSVFLSDDSQISANGTSHAVENAGSDPNAKLWSSPQRGASHGGLGGTRSGCSSDDAQLKRLSLAHGDPFAPWEFGRAAGPVNKRGAGGGRIRVTAQSIYLNGSFSAAGAAPDDSEDDETAACGSGGSIWISSAGITQPPSSQPATIDNSGQVDFVDDMGPGSPAGSKGRILAPGGCCRKCLCGGGGRVLTEVSSGNVPRNVMVAGGCFKDVLKMDGEGCRCGSAGTWAFSNVHQGKKRRIVTSPARWAWRQSPRPQLLPSFGASALTLRVDNSFAVSLAGAKLPQPTPLAFHGPVALQVNDAVVVPSEEDANWLLSSLSMLSDQTGSTLKHLGAGPLLLNFSKTNDGLELAFSSFLQARDLQILNARHITLRQNAAIDASTAKLVAEEINAHQGALGQGEGAFRLQAQRIVLGSGRLRSGVIIAEEELVMKRGSRLQSNQRRCDQSPAALGDPCERILENYSADAMSENVSFDIVLVSRNGSISIEEDAEIYAGAFLLCSTENVSVRGLVSARGLGCAPNRGEGPGTVPQKSQEARDAHLRRLEAMCGGGGGAHCGNGGDGVRNRTRARCLGTGGLKYDGWWTSEMSGSAKPSRVPTWSASGGGGDSAGAGGGLIWIRSKILEMPSNSTSLSANGEDAVAWSEGGLDGSGGGGGGTVILNVTMVNGSAAIEAPWRRGMRRFERLQNGPAVGEGAAALAGLSGGGGGGGAIGSAGANASQVWAAYSGLLDVFGGLGDASSACRGMVGERGCEGELLQLAECRPGHVGIKCEECPEGTYNPPQPPENLTATFRICLPCKNKPAQGYYTASGWLNESCPYACPSGFPPVEVNPECNDPWSYYFDFFGGVWGVLLLTLLTAVLFCLLISAKRLQTRRRLQWLQKQRTTGARFVGMNDEAMLLFESLRGRHPLADLDVGDAEGTVGEVMNAVHSLRSRTVGESRPRWLLGYVTSFWRKLWRGKRHSGAKKEAHLLHVGDLPYHMSRIYFLGENMPRDPWRLSMQVPEELRPFVEDRRWSQFAEKVNKCCSRRMRLQLMAEGVLRWLYLPVAEYTRWRLRFARAADVAAFVWSLSENSIPGETFWRLNVENSSRFGLKFGTDREMTMAYIDILDYCKTLENWVVKPQLPMIIAAAGDGEYTAPYHLDYADPFVQSAAQYLSRRTWHQVLLPFNLLARLLPPNPTEEDLKPLRRSMQRVSSRALLQTDIECHAVLFEVCVPNGKSRRRRAADMTPTCRQSSWEVQIHPPEPLHEPRTSKSGWNSSDAKSPGQMTPVVQQGELVFRRRLALVLTQRANTGGHWAQGSTSLRDRLSRVMPTPGGGLVSPTEFLNCAQFSPQICPSPLPDIQIQWPELPELDFQDTSYQSFDNMLSDSMIRQRSTGRGGAGALSAAFRDCGWSADSEPLSPQVSALSGGVPSPPLARPSFRLGSLRCPGLRQGWNMCLEFVGASFVHIIQRLEAILHFVAAPGNHIYHWYLKKLRAVRAIGGVGRQTGLYLRHRKPRGSQESTLLYLMLTLVVATLGFIAQSAILFRLQPRHSAFFAALLLPPFADILALVNITLFLCGAADGTTSCLFVVASNWNSHIGLLYRLMAMERWRSAGLLHVLGEYVMVFAVKVFMCRLVNLTIAYYEAEPALLEPGGNDADHDWVREHVLFRPVQKPDVAPESSPAAGQAPEENFSEQNTQTWLVRGLETTRTALSQRFQELQPQGSEETGQASEQTLHGSDSVSDGWTPLLHKVSGKPSFHFDRRESD</sequence>
<feature type="compositionally biased region" description="Polar residues" evidence="1">
    <location>
        <begin position="1348"/>
        <end position="1363"/>
    </location>
</feature>
<accession>A0AA36JEP8</accession>
<feature type="transmembrane region" description="Helical" evidence="2">
    <location>
        <begin position="935"/>
        <end position="961"/>
    </location>
</feature>
<dbReference type="Proteomes" id="UP001178507">
    <property type="component" value="Unassembled WGS sequence"/>
</dbReference>
<evidence type="ECO:0000256" key="2">
    <source>
        <dbReference type="SAM" id="Phobius"/>
    </source>
</evidence>
<keyword evidence="2" id="KW-1133">Transmembrane helix</keyword>
<dbReference type="PANTHER" id="PTHR31513">
    <property type="entry name" value="EPHRIN TYPE-B RECEPTOR"/>
    <property type="match status" value="1"/>
</dbReference>
<name>A0AA36JEP8_9DINO</name>
<feature type="region of interest" description="Disordered" evidence="1">
    <location>
        <begin position="114"/>
        <end position="150"/>
    </location>
</feature>
<dbReference type="InterPro" id="IPR058316">
    <property type="entry name" value="DUF8003"/>
</dbReference>
<feature type="region of interest" description="Disordered" evidence="1">
    <location>
        <begin position="1751"/>
        <end position="1775"/>
    </location>
</feature>
<reference evidence="5" key="1">
    <citation type="submission" date="2023-08" db="EMBL/GenBank/DDBJ databases">
        <authorList>
            <person name="Chen Y."/>
            <person name="Shah S."/>
            <person name="Dougan E. K."/>
            <person name="Thang M."/>
            <person name="Chan C."/>
        </authorList>
    </citation>
    <scope>NUCLEOTIDE SEQUENCE</scope>
</reference>
<evidence type="ECO:0000313" key="6">
    <source>
        <dbReference type="Proteomes" id="UP001178507"/>
    </source>
</evidence>
<evidence type="ECO:0000256" key="1">
    <source>
        <dbReference type="SAM" id="MobiDB-lite"/>
    </source>
</evidence>
<evidence type="ECO:0000256" key="3">
    <source>
        <dbReference type="SAM" id="SignalP"/>
    </source>
</evidence>
<dbReference type="Pfam" id="PF26010">
    <property type="entry name" value="DUF8003"/>
    <property type="match status" value="1"/>
</dbReference>
<feature type="signal peptide" evidence="3">
    <location>
        <begin position="1"/>
        <end position="21"/>
    </location>
</feature>
<evidence type="ECO:0000259" key="4">
    <source>
        <dbReference type="Pfam" id="PF26010"/>
    </source>
</evidence>
<dbReference type="InterPro" id="IPR002049">
    <property type="entry name" value="LE_dom"/>
</dbReference>
<gene>
    <name evidence="5" type="ORF">EVOR1521_LOCUS26335</name>
</gene>
<feature type="compositionally biased region" description="Polar residues" evidence="1">
    <location>
        <begin position="1791"/>
        <end position="1821"/>
    </location>
</feature>
<feature type="region of interest" description="Disordered" evidence="1">
    <location>
        <begin position="1791"/>
        <end position="1844"/>
    </location>
</feature>
<keyword evidence="3" id="KW-0732">Signal</keyword>
<keyword evidence="6" id="KW-1185">Reference proteome</keyword>
<feature type="transmembrane region" description="Helical" evidence="2">
    <location>
        <begin position="1690"/>
        <end position="1710"/>
    </location>
</feature>